<evidence type="ECO:0000313" key="10">
    <source>
        <dbReference type="Proteomes" id="UP000824115"/>
    </source>
</evidence>
<dbReference type="InterPro" id="IPR013324">
    <property type="entry name" value="RNA_pol_sigma_r3/r4-like"/>
</dbReference>
<dbReference type="NCBIfam" id="TIGR02937">
    <property type="entry name" value="sigma70-ECF"/>
    <property type="match status" value="1"/>
</dbReference>
<evidence type="ECO:0000256" key="6">
    <source>
        <dbReference type="RuleBase" id="RU000716"/>
    </source>
</evidence>
<dbReference type="CDD" id="cd06171">
    <property type="entry name" value="Sigma70_r4"/>
    <property type="match status" value="1"/>
</dbReference>
<protein>
    <recommendedName>
        <fullName evidence="6">RNA polymerase sigma factor</fullName>
    </recommendedName>
</protein>
<dbReference type="SUPFAM" id="SSF88946">
    <property type="entry name" value="Sigma2 domain of RNA polymerase sigma factors"/>
    <property type="match status" value="1"/>
</dbReference>
<dbReference type="PANTHER" id="PTHR43133">
    <property type="entry name" value="RNA POLYMERASE ECF-TYPE SIGMA FACTO"/>
    <property type="match status" value="1"/>
</dbReference>
<dbReference type="InterPro" id="IPR000838">
    <property type="entry name" value="RNA_pol_sigma70_ECF_CS"/>
</dbReference>
<dbReference type="InterPro" id="IPR039425">
    <property type="entry name" value="RNA_pol_sigma-70-like"/>
</dbReference>
<dbReference type="AlphaFoldDB" id="A0A9D2GNG3"/>
<dbReference type="GO" id="GO:0006352">
    <property type="term" value="P:DNA-templated transcription initiation"/>
    <property type="evidence" value="ECO:0007669"/>
    <property type="project" value="InterPro"/>
</dbReference>
<dbReference type="InterPro" id="IPR013249">
    <property type="entry name" value="RNA_pol_sigma70_r4_t2"/>
</dbReference>
<proteinExistence type="inferred from homology"/>
<dbReference type="InterPro" id="IPR036388">
    <property type="entry name" value="WH-like_DNA-bd_sf"/>
</dbReference>
<reference evidence="9" key="2">
    <citation type="submission" date="2021-04" db="EMBL/GenBank/DDBJ databases">
        <authorList>
            <person name="Gilroy R."/>
        </authorList>
    </citation>
    <scope>NUCLEOTIDE SEQUENCE</scope>
    <source>
        <strain evidence="9">Gambia16-554</strain>
    </source>
</reference>
<dbReference type="PANTHER" id="PTHR43133:SF51">
    <property type="entry name" value="RNA POLYMERASE SIGMA FACTOR"/>
    <property type="match status" value="1"/>
</dbReference>
<dbReference type="Pfam" id="PF08281">
    <property type="entry name" value="Sigma70_r4_2"/>
    <property type="match status" value="1"/>
</dbReference>
<dbReference type="Pfam" id="PF04542">
    <property type="entry name" value="Sigma70_r2"/>
    <property type="match status" value="1"/>
</dbReference>
<keyword evidence="3 6" id="KW-0731">Sigma factor</keyword>
<accession>A0A9D2GNG3</accession>
<dbReference type="InterPro" id="IPR013325">
    <property type="entry name" value="RNA_pol_sigma_r2"/>
</dbReference>
<name>A0A9D2GNG3_9BACT</name>
<evidence type="ECO:0000256" key="3">
    <source>
        <dbReference type="ARBA" id="ARBA00023082"/>
    </source>
</evidence>
<dbReference type="Gene3D" id="1.10.1740.10">
    <property type="match status" value="1"/>
</dbReference>
<feature type="domain" description="RNA polymerase sigma-70 region 2" evidence="7">
    <location>
        <begin position="24"/>
        <end position="90"/>
    </location>
</feature>
<dbReference type="GO" id="GO:0003677">
    <property type="term" value="F:DNA binding"/>
    <property type="evidence" value="ECO:0007669"/>
    <property type="project" value="UniProtKB-KW"/>
</dbReference>
<comment type="caution">
    <text evidence="9">The sequence shown here is derived from an EMBL/GenBank/DDBJ whole genome shotgun (WGS) entry which is preliminary data.</text>
</comment>
<keyword evidence="4 6" id="KW-0238">DNA-binding</keyword>
<keyword evidence="2 6" id="KW-0805">Transcription regulation</keyword>
<evidence type="ECO:0000259" key="7">
    <source>
        <dbReference type="Pfam" id="PF04542"/>
    </source>
</evidence>
<evidence type="ECO:0000313" key="9">
    <source>
        <dbReference type="EMBL" id="HIZ85256.1"/>
    </source>
</evidence>
<feature type="domain" description="RNA polymerase sigma factor 70 region 4 type 2" evidence="8">
    <location>
        <begin position="122"/>
        <end position="173"/>
    </location>
</feature>
<evidence type="ECO:0000256" key="5">
    <source>
        <dbReference type="ARBA" id="ARBA00023163"/>
    </source>
</evidence>
<gene>
    <name evidence="9" type="ORF">IAC04_02060</name>
</gene>
<dbReference type="PROSITE" id="PS01063">
    <property type="entry name" value="SIGMA70_ECF"/>
    <property type="match status" value="1"/>
</dbReference>
<dbReference type="InterPro" id="IPR007627">
    <property type="entry name" value="RNA_pol_sigma70_r2"/>
</dbReference>
<evidence type="ECO:0000259" key="8">
    <source>
        <dbReference type="Pfam" id="PF08281"/>
    </source>
</evidence>
<organism evidence="9 10">
    <name type="scientific">Candidatus Coprenecus stercoravium</name>
    <dbReference type="NCBI Taxonomy" id="2840735"/>
    <lineage>
        <taxon>Bacteria</taxon>
        <taxon>Pseudomonadati</taxon>
        <taxon>Bacteroidota</taxon>
        <taxon>Bacteroidia</taxon>
        <taxon>Bacteroidales</taxon>
        <taxon>Rikenellaceae</taxon>
        <taxon>Rikenellaceae incertae sedis</taxon>
        <taxon>Candidatus Coprenecus</taxon>
    </lineage>
</organism>
<sequence>MADDREILEAFKDEGRRDYAFNLLVRKYSRSLYWHIRRAVLNHDDADDLLQNTLIKAWRHLPEFREDSRLYTWLYRIATNETINFLRSKRLKTMFSMSGHERELTESLKADPYFHGDDIMARLYGAIAKLPPRQKMVFNMKYFEDMKFTEIAGILDRTTGSVKASYHQAYLKLRHLLDGSE</sequence>
<keyword evidence="5 6" id="KW-0804">Transcription</keyword>
<dbReference type="Gene3D" id="1.10.10.10">
    <property type="entry name" value="Winged helix-like DNA-binding domain superfamily/Winged helix DNA-binding domain"/>
    <property type="match status" value="1"/>
</dbReference>
<reference evidence="9" key="1">
    <citation type="journal article" date="2021" name="PeerJ">
        <title>Extensive microbial diversity within the chicken gut microbiome revealed by metagenomics and culture.</title>
        <authorList>
            <person name="Gilroy R."/>
            <person name="Ravi A."/>
            <person name="Getino M."/>
            <person name="Pursley I."/>
            <person name="Horton D.L."/>
            <person name="Alikhan N.F."/>
            <person name="Baker D."/>
            <person name="Gharbi K."/>
            <person name="Hall N."/>
            <person name="Watson M."/>
            <person name="Adriaenssens E.M."/>
            <person name="Foster-Nyarko E."/>
            <person name="Jarju S."/>
            <person name="Secka A."/>
            <person name="Antonio M."/>
            <person name="Oren A."/>
            <person name="Chaudhuri R.R."/>
            <person name="La Ragione R."/>
            <person name="Hildebrand F."/>
            <person name="Pallen M.J."/>
        </authorList>
    </citation>
    <scope>NUCLEOTIDE SEQUENCE</scope>
    <source>
        <strain evidence="9">Gambia16-554</strain>
    </source>
</reference>
<comment type="similarity">
    <text evidence="1 6">Belongs to the sigma-70 factor family. ECF subfamily.</text>
</comment>
<dbReference type="EMBL" id="DXAW01000039">
    <property type="protein sequence ID" value="HIZ85256.1"/>
    <property type="molecule type" value="Genomic_DNA"/>
</dbReference>
<dbReference type="InterPro" id="IPR014284">
    <property type="entry name" value="RNA_pol_sigma-70_dom"/>
</dbReference>
<dbReference type="Proteomes" id="UP000824115">
    <property type="component" value="Unassembled WGS sequence"/>
</dbReference>
<dbReference type="SUPFAM" id="SSF88659">
    <property type="entry name" value="Sigma3 and sigma4 domains of RNA polymerase sigma factors"/>
    <property type="match status" value="1"/>
</dbReference>
<evidence type="ECO:0000256" key="4">
    <source>
        <dbReference type="ARBA" id="ARBA00023125"/>
    </source>
</evidence>
<evidence type="ECO:0000256" key="1">
    <source>
        <dbReference type="ARBA" id="ARBA00010641"/>
    </source>
</evidence>
<dbReference type="GO" id="GO:0016987">
    <property type="term" value="F:sigma factor activity"/>
    <property type="evidence" value="ECO:0007669"/>
    <property type="project" value="UniProtKB-KW"/>
</dbReference>
<evidence type="ECO:0000256" key="2">
    <source>
        <dbReference type="ARBA" id="ARBA00023015"/>
    </source>
</evidence>